<name>A0A8R7JWM1_TRIUA</name>
<reference evidence="1" key="3">
    <citation type="submission" date="2022-06" db="UniProtKB">
        <authorList>
            <consortium name="EnsemblPlants"/>
        </authorList>
    </citation>
    <scope>IDENTIFICATION</scope>
</reference>
<dbReference type="EnsemblPlants" id="TuG1812G0100000895.01.T01">
    <property type="protein sequence ID" value="TuG1812G0100000895.01.T01"/>
    <property type="gene ID" value="TuG1812G0100000895.01"/>
</dbReference>
<reference evidence="2" key="1">
    <citation type="journal article" date="2013" name="Nature">
        <title>Draft genome of the wheat A-genome progenitor Triticum urartu.</title>
        <authorList>
            <person name="Ling H.Q."/>
            <person name="Zhao S."/>
            <person name="Liu D."/>
            <person name="Wang J."/>
            <person name="Sun H."/>
            <person name="Zhang C."/>
            <person name="Fan H."/>
            <person name="Li D."/>
            <person name="Dong L."/>
            <person name="Tao Y."/>
            <person name="Gao C."/>
            <person name="Wu H."/>
            <person name="Li Y."/>
            <person name="Cui Y."/>
            <person name="Guo X."/>
            <person name="Zheng S."/>
            <person name="Wang B."/>
            <person name="Yu K."/>
            <person name="Liang Q."/>
            <person name="Yang W."/>
            <person name="Lou X."/>
            <person name="Chen J."/>
            <person name="Feng M."/>
            <person name="Jian J."/>
            <person name="Zhang X."/>
            <person name="Luo G."/>
            <person name="Jiang Y."/>
            <person name="Liu J."/>
            <person name="Wang Z."/>
            <person name="Sha Y."/>
            <person name="Zhang B."/>
            <person name="Wu H."/>
            <person name="Tang D."/>
            <person name="Shen Q."/>
            <person name="Xue P."/>
            <person name="Zou S."/>
            <person name="Wang X."/>
            <person name="Liu X."/>
            <person name="Wang F."/>
            <person name="Yang Y."/>
            <person name="An X."/>
            <person name="Dong Z."/>
            <person name="Zhang K."/>
            <person name="Zhang X."/>
            <person name="Luo M.C."/>
            <person name="Dvorak J."/>
            <person name="Tong Y."/>
            <person name="Wang J."/>
            <person name="Yang H."/>
            <person name="Li Z."/>
            <person name="Wang D."/>
            <person name="Zhang A."/>
            <person name="Wang J."/>
        </authorList>
    </citation>
    <scope>NUCLEOTIDE SEQUENCE</scope>
    <source>
        <strain evidence="2">cv. G1812</strain>
    </source>
</reference>
<evidence type="ECO:0000313" key="2">
    <source>
        <dbReference type="Proteomes" id="UP000015106"/>
    </source>
</evidence>
<reference evidence="1" key="2">
    <citation type="submission" date="2018-03" db="EMBL/GenBank/DDBJ databases">
        <title>The Triticum urartu genome reveals the dynamic nature of wheat genome evolution.</title>
        <authorList>
            <person name="Ling H."/>
            <person name="Ma B."/>
            <person name="Shi X."/>
            <person name="Liu H."/>
            <person name="Dong L."/>
            <person name="Sun H."/>
            <person name="Cao Y."/>
            <person name="Gao Q."/>
            <person name="Zheng S."/>
            <person name="Li Y."/>
            <person name="Yu Y."/>
            <person name="Du H."/>
            <person name="Qi M."/>
            <person name="Li Y."/>
            <person name="Yu H."/>
            <person name="Cui Y."/>
            <person name="Wang N."/>
            <person name="Chen C."/>
            <person name="Wu H."/>
            <person name="Zhao Y."/>
            <person name="Zhang J."/>
            <person name="Li Y."/>
            <person name="Zhou W."/>
            <person name="Zhang B."/>
            <person name="Hu W."/>
            <person name="Eijk M."/>
            <person name="Tang J."/>
            <person name="Witsenboer H."/>
            <person name="Zhao S."/>
            <person name="Li Z."/>
            <person name="Zhang A."/>
            <person name="Wang D."/>
            <person name="Liang C."/>
        </authorList>
    </citation>
    <scope>NUCLEOTIDE SEQUENCE [LARGE SCALE GENOMIC DNA]</scope>
    <source>
        <strain evidence="1">cv. G1812</strain>
    </source>
</reference>
<proteinExistence type="predicted"/>
<keyword evidence="2" id="KW-1185">Reference proteome</keyword>
<protein>
    <submittedName>
        <fullName evidence="1">Uncharacterized protein</fullName>
    </submittedName>
</protein>
<dbReference type="Gramene" id="TuG1812G0100000895.01.T01">
    <property type="protein sequence ID" value="TuG1812G0100000895.01.T01"/>
    <property type="gene ID" value="TuG1812G0100000895.01"/>
</dbReference>
<evidence type="ECO:0000313" key="1">
    <source>
        <dbReference type="EnsemblPlants" id="TuG1812G0100000895.01.T01"/>
    </source>
</evidence>
<dbReference type="Proteomes" id="UP000015106">
    <property type="component" value="Chromosome 1"/>
</dbReference>
<organism evidence="1 2">
    <name type="scientific">Triticum urartu</name>
    <name type="common">Red wild einkorn</name>
    <name type="synonym">Crithodium urartu</name>
    <dbReference type="NCBI Taxonomy" id="4572"/>
    <lineage>
        <taxon>Eukaryota</taxon>
        <taxon>Viridiplantae</taxon>
        <taxon>Streptophyta</taxon>
        <taxon>Embryophyta</taxon>
        <taxon>Tracheophyta</taxon>
        <taxon>Spermatophyta</taxon>
        <taxon>Magnoliopsida</taxon>
        <taxon>Liliopsida</taxon>
        <taxon>Poales</taxon>
        <taxon>Poaceae</taxon>
        <taxon>BOP clade</taxon>
        <taxon>Pooideae</taxon>
        <taxon>Triticodae</taxon>
        <taxon>Triticeae</taxon>
        <taxon>Triticinae</taxon>
        <taxon>Triticum</taxon>
    </lineage>
</organism>
<accession>A0A8R7JWM1</accession>
<dbReference type="AlphaFoldDB" id="A0A8R7JWM1"/>
<sequence>MRLVSNPPPDLFPRLLLLHRPAPSSTPELSIFCVASSFILGNISVHGRRHHQIPGCPCRPVPWGLGLLT</sequence>